<dbReference type="KEGG" id="dpx:DAPPUDRAFT_236020"/>
<proteinExistence type="predicted"/>
<dbReference type="InParanoid" id="E9FZQ1"/>
<dbReference type="AlphaFoldDB" id="E9FZQ1"/>
<sequence>MPCMKKRGRDLQVAKGHSIVPYPAVDSVDIALCLAIHPFCGLLMQTTEMMVIVSI</sequence>
<organism evidence="1 2">
    <name type="scientific">Daphnia pulex</name>
    <name type="common">Water flea</name>
    <dbReference type="NCBI Taxonomy" id="6669"/>
    <lineage>
        <taxon>Eukaryota</taxon>
        <taxon>Metazoa</taxon>
        <taxon>Ecdysozoa</taxon>
        <taxon>Arthropoda</taxon>
        <taxon>Crustacea</taxon>
        <taxon>Branchiopoda</taxon>
        <taxon>Diplostraca</taxon>
        <taxon>Cladocera</taxon>
        <taxon>Anomopoda</taxon>
        <taxon>Daphniidae</taxon>
        <taxon>Daphnia</taxon>
    </lineage>
</organism>
<reference evidence="1 2" key="1">
    <citation type="journal article" date="2011" name="Science">
        <title>The ecoresponsive genome of Daphnia pulex.</title>
        <authorList>
            <person name="Colbourne J.K."/>
            <person name="Pfrender M.E."/>
            <person name="Gilbert D."/>
            <person name="Thomas W.K."/>
            <person name="Tucker A."/>
            <person name="Oakley T.H."/>
            <person name="Tokishita S."/>
            <person name="Aerts A."/>
            <person name="Arnold G.J."/>
            <person name="Basu M.K."/>
            <person name="Bauer D.J."/>
            <person name="Caceres C.E."/>
            <person name="Carmel L."/>
            <person name="Casola C."/>
            <person name="Choi J.H."/>
            <person name="Detter J.C."/>
            <person name="Dong Q."/>
            <person name="Dusheyko S."/>
            <person name="Eads B.D."/>
            <person name="Frohlich T."/>
            <person name="Geiler-Samerotte K.A."/>
            <person name="Gerlach D."/>
            <person name="Hatcher P."/>
            <person name="Jogdeo S."/>
            <person name="Krijgsveld J."/>
            <person name="Kriventseva E.V."/>
            <person name="Kultz D."/>
            <person name="Laforsch C."/>
            <person name="Lindquist E."/>
            <person name="Lopez J."/>
            <person name="Manak J.R."/>
            <person name="Muller J."/>
            <person name="Pangilinan J."/>
            <person name="Patwardhan R.P."/>
            <person name="Pitluck S."/>
            <person name="Pritham E.J."/>
            <person name="Rechtsteiner A."/>
            <person name="Rho M."/>
            <person name="Rogozin I.B."/>
            <person name="Sakarya O."/>
            <person name="Salamov A."/>
            <person name="Schaack S."/>
            <person name="Shapiro H."/>
            <person name="Shiga Y."/>
            <person name="Skalitzky C."/>
            <person name="Smith Z."/>
            <person name="Souvorov A."/>
            <person name="Sung W."/>
            <person name="Tang Z."/>
            <person name="Tsuchiya D."/>
            <person name="Tu H."/>
            <person name="Vos H."/>
            <person name="Wang M."/>
            <person name="Wolf Y.I."/>
            <person name="Yamagata H."/>
            <person name="Yamada T."/>
            <person name="Ye Y."/>
            <person name="Shaw J.R."/>
            <person name="Andrews J."/>
            <person name="Crease T.J."/>
            <person name="Tang H."/>
            <person name="Lucas S.M."/>
            <person name="Robertson H.M."/>
            <person name="Bork P."/>
            <person name="Koonin E.V."/>
            <person name="Zdobnov E.M."/>
            <person name="Grigoriev I.V."/>
            <person name="Lynch M."/>
            <person name="Boore J.L."/>
        </authorList>
    </citation>
    <scope>NUCLEOTIDE SEQUENCE [LARGE SCALE GENOMIC DNA]</scope>
</reference>
<name>E9FZQ1_DAPPU</name>
<protein>
    <submittedName>
        <fullName evidence="1">Uncharacterized protein</fullName>
    </submittedName>
</protein>
<dbReference type="EMBL" id="GL732528">
    <property type="protein sequence ID" value="EFX87096.1"/>
    <property type="molecule type" value="Genomic_DNA"/>
</dbReference>
<evidence type="ECO:0000313" key="2">
    <source>
        <dbReference type="Proteomes" id="UP000000305"/>
    </source>
</evidence>
<gene>
    <name evidence="1" type="ORF">DAPPUDRAFT_236020</name>
</gene>
<dbReference type="HOGENOM" id="CLU_3034509_0_0_1"/>
<dbReference type="Proteomes" id="UP000000305">
    <property type="component" value="Unassembled WGS sequence"/>
</dbReference>
<evidence type="ECO:0000313" key="1">
    <source>
        <dbReference type="EMBL" id="EFX87096.1"/>
    </source>
</evidence>
<accession>E9FZQ1</accession>
<keyword evidence="2" id="KW-1185">Reference proteome</keyword>